<sequence>MADASTIGDEHSIAQSFALPRLPRVANAGEELEQICKKEFEASISDMEKNLFPGFPLKCLPIVKLFAGNHCCVDCGDQSPDALEFGSVGYGTLLCKDCACRHTINTQDLSDIKSLTNDHWDLHSILSLFEGGNTKMLEYIKDKPRWRPKKKTGDSEDVISFKQIYLSKASTAYRTNLANKVELLYQSRMEALRKEAIQREQKTIRRNIRNRNPFINVFEMNDVNPKDIPGFNNSANIGFRKYAARPKAEVKKEEEPAAASYTTDPAQLDLIKERINLRRSMGPSTANEFTRRLTNSSVANSNSRPSLSELQSPYFAQAQSGRRRSSDLLVGEVGDHLIQGQDDYATQFANDGSEDYRNTDKPKIREFWLHNQEEQAPRLAARGTLGTYRRLSAVERRGTIDSSKSGPSDPQRPQFRPPPID</sequence>
<dbReference type="Proteomes" id="UP001224775">
    <property type="component" value="Unassembled WGS sequence"/>
</dbReference>
<dbReference type="InterPro" id="IPR001164">
    <property type="entry name" value="ArfGAP_dom"/>
</dbReference>
<dbReference type="PROSITE" id="PS50115">
    <property type="entry name" value="ARFGAP"/>
    <property type="match status" value="1"/>
</dbReference>
<dbReference type="GO" id="GO:0030100">
    <property type="term" value="P:regulation of endocytosis"/>
    <property type="evidence" value="ECO:0007669"/>
    <property type="project" value="TreeGrafter"/>
</dbReference>
<accession>A0AAD8Y031</accession>
<feature type="domain" description="Arf-GAP" evidence="7">
    <location>
        <begin position="57"/>
        <end position="190"/>
    </location>
</feature>
<dbReference type="InterPro" id="IPR037278">
    <property type="entry name" value="ARFGAP/RecO"/>
</dbReference>
<dbReference type="Gene3D" id="1.10.220.150">
    <property type="entry name" value="Arf GTPase activating protein"/>
    <property type="match status" value="1"/>
</dbReference>
<evidence type="ECO:0000313" key="8">
    <source>
        <dbReference type="EMBL" id="KAK1736456.1"/>
    </source>
</evidence>
<keyword evidence="4" id="KW-0862">Zinc</keyword>
<dbReference type="EMBL" id="JATAAI010000029">
    <property type="protein sequence ID" value="KAK1736456.1"/>
    <property type="molecule type" value="Genomic_DNA"/>
</dbReference>
<evidence type="ECO:0000256" key="5">
    <source>
        <dbReference type="PROSITE-ProRule" id="PRU00288"/>
    </source>
</evidence>
<dbReference type="GO" id="GO:0000139">
    <property type="term" value="C:Golgi membrane"/>
    <property type="evidence" value="ECO:0007669"/>
    <property type="project" value="TreeGrafter"/>
</dbReference>
<feature type="region of interest" description="Disordered" evidence="6">
    <location>
        <begin position="390"/>
        <end position="421"/>
    </location>
</feature>
<dbReference type="Pfam" id="PF01412">
    <property type="entry name" value="ArfGap"/>
    <property type="match status" value="1"/>
</dbReference>
<dbReference type="AlphaFoldDB" id="A0AAD8Y031"/>
<proteinExistence type="predicted"/>
<dbReference type="PANTHER" id="PTHR46395">
    <property type="entry name" value="ADP-RIBOSYLATION FACTOR GTPASE-ACTIVATING PROTEIN 1"/>
    <property type="match status" value="1"/>
</dbReference>
<dbReference type="InterPro" id="IPR038508">
    <property type="entry name" value="ArfGAP_dom_sf"/>
</dbReference>
<protein>
    <recommendedName>
        <fullName evidence="7">Arf-GAP domain-containing protein</fullName>
    </recommendedName>
</protein>
<evidence type="ECO:0000256" key="3">
    <source>
        <dbReference type="ARBA" id="ARBA00022771"/>
    </source>
</evidence>
<evidence type="ECO:0000256" key="6">
    <source>
        <dbReference type="SAM" id="MobiDB-lite"/>
    </source>
</evidence>
<dbReference type="GO" id="GO:0008270">
    <property type="term" value="F:zinc ion binding"/>
    <property type="evidence" value="ECO:0007669"/>
    <property type="project" value="UniProtKB-KW"/>
</dbReference>
<evidence type="ECO:0000313" key="9">
    <source>
        <dbReference type="Proteomes" id="UP001224775"/>
    </source>
</evidence>
<dbReference type="SMART" id="SM00105">
    <property type="entry name" value="ArfGap"/>
    <property type="match status" value="1"/>
</dbReference>
<evidence type="ECO:0000256" key="4">
    <source>
        <dbReference type="ARBA" id="ARBA00022833"/>
    </source>
</evidence>
<feature type="region of interest" description="Disordered" evidence="6">
    <location>
        <begin position="279"/>
        <end position="309"/>
    </location>
</feature>
<gene>
    <name evidence="8" type="ORF">QTG54_013056</name>
</gene>
<organism evidence="8 9">
    <name type="scientific">Skeletonema marinoi</name>
    <dbReference type="NCBI Taxonomy" id="267567"/>
    <lineage>
        <taxon>Eukaryota</taxon>
        <taxon>Sar</taxon>
        <taxon>Stramenopiles</taxon>
        <taxon>Ochrophyta</taxon>
        <taxon>Bacillariophyta</taxon>
        <taxon>Coscinodiscophyceae</taxon>
        <taxon>Thalassiosirophycidae</taxon>
        <taxon>Thalassiosirales</taxon>
        <taxon>Skeletonemataceae</taxon>
        <taxon>Skeletonema</taxon>
        <taxon>Skeletonema marinoi-dohrnii complex</taxon>
    </lineage>
</organism>
<dbReference type="GO" id="GO:0005096">
    <property type="term" value="F:GTPase activator activity"/>
    <property type="evidence" value="ECO:0007669"/>
    <property type="project" value="UniProtKB-KW"/>
</dbReference>
<keyword evidence="2" id="KW-0479">Metal-binding</keyword>
<evidence type="ECO:0000256" key="1">
    <source>
        <dbReference type="ARBA" id="ARBA00022468"/>
    </source>
</evidence>
<evidence type="ECO:0000259" key="7">
    <source>
        <dbReference type="PROSITE" id="PS50115"/>
    </source>
</evidence>
<dbReference type="SUPFAM" id="SSF57863">
    <property type="entry name" value="ArfGap/RecO-like zinc finger"/>
    <property type="match status" value="1"/>
</dbReference>
<reference evidence="8" key="1">
    <citation type="submission" date="2023-06" db="EMBL/GenBank/DDBJ databases">
        <title>Survivors Of The Sea: Transcriptome response of Skeletonema marinoi to long-term dormancy.</title>
        <authorList>
            <person name="Pinder M.I.M."/>
            <person name="Kourtchenko O."/>
            <person name="Robertson E.K."/>
            <person name="Larsson T."/>
            <person name="Maumus F."/>
            <person name="Osuna-Cruz C.M."/>
            <person name="Vancaester E."/>
            <person name="Stenow R."/>
            <person name="Vandepoele K."/>
            <person name="Ploug H."/>
            <person name="Bruchert V."/>
            <person name="Godhe A."/>
            <person name="Topel M."/>
        </authorList>
    </citation>
    <scope>NUCLEOTIDE SEQUENCE</scope>
    <source>
        <strain evidence="8">R05AC</strain>
    </source>
</reference>
<keyword evidence="1" id="KW-0343">GTPase activation</keyword>
<dbReference type="PANTHER" id="PTHR46395:SF1">
    <property type="entry name" value="ADP-RIBOSYLATION FACTOR GTPASE-ACTIVATING PROTEIN 1"/>
    <property type="match status" value="1"/>
</dbReference>
<keyword evidence="3 5" id="KW-0863">Zinc-finger</keyword>
<feature type="compositionally biased region" description="Polar residues" evidence="6">
    <location>
        <begin position="282"/>
        <end position="309"/>
    </location>
</feature>
<name>A0AAD8Y031_9STRA</name>
<dbReference type="GO" id="GO:0032012">
    <property type="term" value="P:regulation of ARF protein signal transduction"/>
    <property type="evidence" value="ECO:0007669"/>
    <property type="project" value="TreeGrafter"/>
</dbReference>
<comment type="caution">
    <text evidence="8">The sequence shown here is derived from an EMBL/GenBank/DDBJ whole genome shotgun (WGS) entry which is preliminary data.</text>
</comment>
<keyword evidence="9" id="KW-1185">Reference proteome</keyword>
<evidence type="ECO:0000256" key="2">
    <source>
        <dbReference type="ARBA" id="ARBA00022723"/>
    </source>
</evidence>